<evidence type="ECO:0000256" key="3">
    <source>
        <dbReference type="ARBA" id="ARBA00022452"/>
    </source>
</evidence>
<keyword evidence="10 11" id="KW-0998">Cell outer membrane</keyword>
<dbReference type="InterPro" id="IPR012910">
    <property type="entry name" value="Plug_dom"/>
</dbReference>
<keyword evidence="9 11" id="KW-0472">Membrane</keyword>
<dbReference type="GeneID" id="47723958"/>
<evidence type="ECO:0000256" key="12">
    <source>
        <dbReference type="SAM" id="SignalP"/>
    </source>
</evidence>
<dbReference type="PANTHER" id="PTHR32552">
    <property type="entry name" value="FERRICHROME IRON RECEPTOR-RELATED"/>
    <property type="match status" value="1"/>
</dbReference>
<dbReference type="Pfam" id="PF13715">
    <property type="entry name" value="CarbopepD_reg_2"/>
    <property type="match status" value="1"/>
</dbReference>
<evidence type="ECO:0000256" key="10">
    <source>
        <dbReference type="ARBA" id="ARBA00023237"/>
    </source>
</evidence>
<dbReference type="SUPFAM" id="SSF49464">
    <property type="entry name" value="Carboxypeptidase regulatory domain-like"/>
    <property type="match status" value="1"/>
</dbReference>
<dbReference type="EMBL" id="LT634361">
    <property type="protein sequence ID" value="SFZ84047.1"/>
    <property type="molecule type" value="Genomic_DNA"/>
</dbReference>
<dbReference type="GO" id="GO:0006826">
    <property type="term" value="P:iron ion transport"/>
    <property type="evidence" value="ECO:0007669"/>
    <property type="project" value="UniProtKB-KW"/>
</dbReference>
<dbReference type="Pfam" id="PF07715">
    <property type="entry name" value="Plug"/>
    <property type="match status" value="1"/>
</dbReference>
<keyword evidence="3 11" id="KW-1134">Transmembrane beta strand</keyword>
<dbReference type="NCBIfam" id="TIGR04056">
    <property type="entry name" value="OMP_RagA_SusC"/>
    <property type="match status" value="1"/>
</dbReference>
<keyword evidence="6" id="KW-0408">Iron</keyword>
<accession>A0A2H1EC79</accession>
<feature type="signal peptide" evidence="12">
    <location>
        <begin position="1"/>
        <end position="23"/>
    </location>
</feature>
<sequence>MKQGYRSTVILLLFLATFLNVVAQEKIITGTVTDESGGLPGVSVLVKGTASGGETDFDGKYSIKAKEGGVLVFSFVGMKTVEKVVGKATTVNVVMEEDSNILEEIVVVGYGEQSERKIVQNISVIKEEAIEDIQATAPQDLLQGQSSGVQVVGSSGVLGAASVIRVRGVSSLTGGANPLIVIDGVPIDDQNQTVSNGGNTGLNPLSYVNTEDIATFTVLKDAAATSLYGTRGSNGVILITTKKGKLGQATRVTLDLSTSVNEATFLEEMMNINEYADFNVARSNLINGTSLTATDLGLDGEGFDWLKNVIRKGISSSENLGVSGGSEKSTYYFGLNHSNSEGFIIGNDLEKTGARINVNTQANDWLKAGMNLSVSASKNNRVSTENSTFSPITVGFLQTPNVLPFDEDGNFVNTGFIGNVLAIEALDKHEVNTTKIIGNAFLEALIVEGLKAKIDYGVDRTQIEETQRSVEINTPGGSADNRVVFINRNLLTATLNYNKSFGSHTLGLLLGTSYEETKTNVTRVQGTGFLSDDLLNVDSASTFPLTTSSRTQNRLYGQLFSRLNYDYLGKYLIEGSYRRDGSTKFGGNNKFGDFWAVAGGWVLSRESFLEDGFFDYLSVRASYGITGNDRIGGNFPALGLFEGENYNGLSGLSPSTAENPNLKWEETATLDVGFKSAFFNNRISFNMNYYEKRTDNLLINVPLPLTTGFFSVARNAGEIENRGFEFDLTTVNFRTEDFEWTTKINLSTVESEVLSLPGASVDSEGRQFIPGSAVQRAVVGESANSFYLIRYVGVNSQTGEAEWLDADGNITNSPTPDDRKIVGNAQPDFYGGITNTFKYKNFDLNIFSNFSYGNDVYIGGIRFTDAPIGFGLSTRLLDYWQQPGDEAYFPKLDGATAGLFRTRSTNQLKDGSFLRLKNVTLGYTLPKSILEKTSFIEGLRIYVTGTNLLTIKSSDLGDRDPEVTDSTNPLTLGESFFVAPQAKSYLVGAKITF</sequence>
<evidence type="ECO:0000256" key="11">
    <source>
        <dbReference type="PROSITE-ProRule" id="PRU01360"/>
    </source>
</evidence>
<keyword evidence="7" id="KW-0406">Ion transport</keyword>
<reference evidence="14 15" key="1">
    <citation type="submission" date="2016-11" db="EMBL/GenBank/DDBJ databases">
        <authorList>
            <person name="Jaros S."/>
            <person name="Januszkiewicz K."/>
            <person name="Wedrychowicz H."/>
        </authorList>
    </citation>
    <scope>NUCLEOTIDE SEQUENCE [LARGE SCALE GENOMIC DNA]</scope>
    <source>
        <strain evidence="14">NCIMB 2154T</strain>
    </source>
</reference>
<dbReference type="InterPro" id="IPR036942">
    <property type="entry name" value="Beta-barrel_TonB_sf"/>
</dbReference>
<comment type="similarity">
    <text evidence="11">Belongs to the TonB-dependent receptor family.</text>
</comment>
<dbReference type="InterPro" id="IPR023997">
    <property type="entry name" value="TonB-dep_OMP_SusC/RagA_CS"/>
</dbReference>
<dbReference type="AlphaFoldDB" id="A0A2H1EC79"/>
<evidence type="ECO:0000256" key="1">
    <source>
        <dbReference type="ARBA" id="ARBA00004571"/>
    </source>
</evidence>
<evidence type="ECO:0000256" key="5">
    <source>
        <dbReference type="ARBA" id="ARBA00022692"/>
    </source>
</evidence>
<dbReference type="NCBIfam" id="TIGR04057">
    <property type="entry name" value="SusC_RagA_signa"/>
    <property type="match status" value="1"/>
</dbReference>
<dbReference type="SUPFAM" id="SSF56935">
    <property type="entry name" value="Porins"/>
    <property type="match status" value="1"/>
</dbReference>
<organism evidence="14 15">
    <name type="scientific">Tenacibaculum maritimum NCIMB 2154</name>
    <dbReference type="NCBI Taxonomy" id="1349785"/>
    <lineage>
        <taxon>Bacteria</taxon>
        <taxon>Pseudomonadati</taxon>
        <taxon>Bacteroidota</taxon>
        <taxon>Flavobacteriia</taxon>
        <taxon>Flavobacteriales</taxon>
        <taxon>Flavobacteriaceae</taxon>
        <taxon>Tenacibaculum</taxon>
    </lineage>
</organism>
<keyword evidence="5 11" id="KW-0812">Transmembrane</keyword>
<proteinExistence type="inferred from homology"/>
<keyword evidence="2 11" id="KW-0813">Transport</keyword>
<evidence type="ECO:0000313" key="14">
    <source>
        <dbReference type="EMBL" id="SFZ84047.1"/>
    </source>
</evidence>
<feature type="chain" id="PRO_5013560892" evidence="12">
    <location>
        <begin position="24"/>
        <end position="993"/>
    </location>
</feature>
<dbReference type="GO" id="GO:0009279">
    <property type="term" value="C:cell outer membrane"/>
    <property type="evidence" value="ECO:0007669"/>
    <property type="project" value="UniProtKB-SubCell"/>
</dbReference>
<keyword evidence="14" id="KW-0675">Receptor</keyword>
<dbReference type="PROSITE" id="PS52016">
    <property type="entry name" value="TONB_DEPENDENT_REC_3"/>
    <property type="match status" value="1"/>
</dbReference>
<evidence type="ECO:0000256" key="4">
    <source>
        <dbReference type="ARBA" id="ARBA00022496"/>
    </source>
</evidence>
<dbReference type="Gene3D" id="2.40.170.20">
    <property type="entry name" value="TonB-dependent receptor, beta-barrel domain"/>
    <property type="match status" value="1"/>
</dbReference>
<evidence type="ECO:0000256" key="6">
    <source>
        <dbReference type="ARBA" id="ARBA00023004"/>
    </source>
</evidence>
<dbReference type="InterPro" id="IPR023996">
    <property type="entry name" value="TonB-dep_OMP_SusC/RagA"/>
</dbReference>
<dbReference type="KEGG" id="tmar:MARIT_2490"/>
<dbReference type="InterPro" id="IPR037066">
    <property type="entry name" value="Plug_dom_sf"/>
</dbReference>
<dbReference type="Gene3D" id="2.170.130.10">
    <property type="entry name" value="TonB-dependent receptor, plug domain"/>
    <property type="match status" value="1"/>
</dbReference>
<keyword evidence="15" id="KW-1185">Reference proteome</keyword>
<evidence type="ECO:0000256" key="9">
    <source>
        <dbReference type="ARBA" id="ARBA00023136"/>
    </source>
</evidence>
<dbReference type="Proteomes" id="UP000231564">
    <property type="component" value="Chromosome MARIT"/>
</dbReference>
<evidence type="ECO:0000256" key="7">
    <source>
        <dbReference type="ARBA" id="ARBA00023065"/>
    </source>
</evidence>
<dbReference type="RefSeq" id="WP_100211626.1">
    <property type="nucleotide sequence ID" value="NZ_CP138495.1"/>
</dbReference>
<dbReference type="InterPro" id="IPR039426">
    <property type="entry name" value="TonB-dep_rcpt-like"/>
</dbReference>
<dbReference type="OrthoDB" id="9768177at2"/>
<dbReference type="PANTHER" id="PTHR32552:SF81">
    <property type="entry name" value="TONB-DEPENDENT OUTER MEMBRANE RECEPTOR"/>
    <property type="match status" value="1"/>
</dbReference>
<protein>
    <submittedName>
        <fullName evidence="14">SusC/RagA family TonB-dependent receptor</fullName>
    </submittedName>
</protein>
<evidence type="ECO:0000313" key="15">
    <source>
        <dbReference type="Proteomes" id="UP000231564"/>
    </source>
</evidence>
<evidence type="ECO:0000256" key="2">
    <source>
        <dbReference type="ARBA" id="ARBA00022448"/>
    </source>
</evidence>
<gene>
    <name evidence="14" type="ORF">MARIT_2490</name>
</gene>
<evidence type="ECO:0000259" key="13">
    <source>
        <dbReference type="Pfam" id="PF07715"/>
    </source>
</evidence>
<dbReference type="InterPro" id="IPR008969">
    <property type="entry name" value="CarboxyPept-like_regulatory"/>
</dbReference>
<keyword evidence="8" id="KW-0798">TonB box</keyword>
<feature type="domain" description="TonB-dependent receptor plug" evidence="13">
    <location>
        <begin position="116"/>
        <end position="236"/>
    </location>
</feature>
<keyword evidence="12" id="KW-0732">Signal</keyword>
<name>A0A2H1EC79_9FLAO</name>
<comment type="subcellular location">
    <subcellularLocation>
        <location evidence="1 11">Cell outer membrane</location>
        <topology evidence="1 11">Multi-pass membrane protein</topology>
    </subcellularLocation>
</comment>
<evidence type="ECO:0000256" key="8">
    <source>
        <dbReference type="ARBA" id="ARBA00023077"/>
    </source>
</evidence>
<keyword evidence="4" id="KW-0410">Iron transport</keyword>